<dbReference type="SUPFAM" id="SSF53756">
    <property type="entry name" value="UDP-Glycosyltransferase/glycogen phosphorylase"/>
    <property type="match status" value="1"/>
</dbReference>
<feature type="domain" description="Glycosyl transferase family 1" evidence="1">
    <location>
        <begin position="163"/>
        <end position="327"/>
    </location>
</feature>
<dbReference type="Pfam" id="PF13439">
    <property type="entry name" value="Glyco_transf_4"/>
    <property type="match status" value="1"/>
</dbReference>
<feature type="domain" description="Glycosyltransferase subfamily 4-like N-terminal" evidence="2">
    <location>
        <begin position="36"/>
        <end position="153"/>
    </location>
</feature>
<dbReference type="InterPro" id="IPR001296">
    <property type="entry name" value="Glyco_trans_1"/>
</dbReference>
<dbReference type="Pfam" id="PF00534">
    <property type="entry name" value="Glycos_transf_1"/>
    <property type="match status" value="1"/>
</dbReference>
<sequence length="358" mass="41036">MLLPETLRLHDLEQFDFHYIYFLPWKDQMVENIKARRGKVTCLPANNNLQLMMKARQVANYVRENKIQLIHAHLPWAGILCRIVGKMTGVPVVYTEHNKQERYHFATRLANLATMNFLTTVVAVSNDVAESIRKHKPMLKSPLKTILNGVNMDHFNRQSFSRIDIRAQLHIPESAVVIGTVAVFRFQKRLDLWMEIASKILEHHPETHFLLLGDGPLKSQLLEKRKTLGMEGRIHMPGLQTEVRPYVASMDVYMMSSIFEGLPIALLEAMSMECAIITTDAGGIKEVIRHGTDGLLCEVDQPNRLVEYASELINDSSKRTLLSRQARIRIQDCFSMEEMVKQLEDLYKGLTGNNDHSF</sequence>
<name>A0A364Y575_9BACT</name>
<evidence type="ECO:0000259" key="2">
    <source>
        <dbReference type="Pfam" id="PF13439"/>
    </source>
</evidence>
<dbReference type="GO" id="GO:0016757">
    <property type="term" value="F:glycosyltransferase activity"/>
    <property type="evidence" value="ECO:0007669"/>
    <property type="project" value="InterPro"/>
</dbReference>
<organism evidence="3 4">
    <name type="scientific">Pseudochryseolinea flava</name>
    <dbReference type="NCBI Taxonomy" id="2059302"/>
    <lineage>
        <taxon>Bacteria</taxon>
        <taxon>Pseudomonadati</taxon>
        <taxon>Bacteroidota</taxon>
        <taxon>Cytophagia</taxon>
        <taxon>Cytophagales</taxon>
        <taxon>Fulvivirgaceae</taxon>
        <taxon>Pseudochryseolinea</taxon>
    </lineage>
</organism>
<evidence type="ECO:0000313" key="3">
    <source>
        <dbReference type="EMBL" id="RAW01474.1"/>
    </source>
</evidence>
<dbReference type="InterPro" id="IPR050194">
    <property type="entry name" value="Glycosyltransferase_grp1"/>
</dbReference>
<dbReference type="OrthoDB" id="7560678at2"/>
<dbReference type="AlphaFoldDB" id="A0A364Y575"/>
<dbReference type="EMBL" id="QMFY01000004">
    <property type="protein sequence ID" value="RAW01474.1"/>
    <property type="molecule type" value="Genomic_DNA"/>
</dbReference>
<accession>A0A364Y575</accession>
<dbReference type="PANTHER" id="PTHR45947">
    <property type="entry name" value="SULFOQUINOVOSYL TRANSFERASE SQD2"/>
    <property type="match status" value="1"/>
</dbReference>
<gene>
    <name evidence="3" type="ORF">DQQ10_10300</name>
</gene>
<dbReference type="Proteomes" id="UP000251889">
    <property type="component" value="Unassembled WGS sequence"/>
</dbReference>
<comment type="caution">
    <text evidence="3">The sequence shown here is derived from an EMBL/GenBank/DDBJ whole genome shotgun (WGS) entry which is preliminary data.</text>
</comment>
<keyword evidence="4" id="KW-1185">Reference proteome</keyword>
<dbReference type="PANTHER" id="PTHR45947:SF14">
    <property type="entry name" value="SLL1723 PROTEIN"/>
    <property type="match status" value="1"/>
</dbReference>
<dbReference type="InterPro" id="IPR028098">
    <property type="entry name" value="Glyco_trans_4-like_N"/>
</dbReference>
<keyword evidence="3" id="KW-0808">Transferase</keyword>
<dbReference type="Gene3D" id="3.40.50.2000">
    <property type="entry name" value="Glycogen Phosphorylase B"/>
    <property type="match status" value="2"/>
</dbReference>
<evidence type="ECO:0000259" key="1">
    <source>
        <dbReference type="Pfam" id="PF00534"/>
    </source>
</evidence>
<proteinExistence type="predicted"/>
<protein>
    <submittedName>
        <fullName evidence="3">Glycosyltransferase family 1 protein</fullName>
    </submittedName>
</protein>
<evidence type="ECO:0000313" key="4">
    <source>
        <dbReference type="Proteomes" id="UP000251889"/>
    </source>
</evidence>
<reference evidence="3 4" key="1">
    <citation type="submission" date="2018-06" db="EMBL/GenBank/DDBJ databases">
        <title>Chryseolinea flavus sp. nov., a member of the phylum Bacteroidetes isolated from soil.</title>
        <authorList>
            <person name="Li Y."/>
            <person name="Wang J."/>
        </authorList>
    </citation>
    <scope>NUCLEOTIDE SEQUENCE [LARGE SCALE GENOMIC DNA]</scope>
    <source>
        <strain evidence="3 4">SDU1-6</strain>
    </source>
</reference>